<keyword evidence="3" id="KW-1003">Cell membrane</keyword>
<evidence type="ECO:0000256" key="7">
    <source>
        <dbReference type="SAM" id="Phobius"/>
    </source>
</evidence>
<dbReference type="RefSeq" id="WP_101073770.1">
    <property type="nucleotide sequence ID" value="NZ_PISP01000003.1"/>
</dbReference>
<comment type="subcellular location">
    <subcellularLocation>
        <location evidence="1">Cell membrane</location>
        <topology evidence="1">Multi-pass membrane protein</topology>
    </subcellularLocation>
</comment>
<dbReference type="Pfam" id="PF07690">
    <property type="entry name" value="MFS_1"/>
    <property type="match status" value="2"/>
</dbReference>
<evidence type="ECO:0000313" key="10">
    <source>
        <dbReference type="Proteomes" id="UP000233398"/>
    </source>
</evidence>
<sequence>MNTETIKLGLKENWKQFSLLVMINAFVGGMVGLERTILPEIAETEFGIAARTAIFSFIVVFGITKAASNYFAGRFAQQYGRKKMLIVGWLFGLPVPFILMFAGSWNWIILANVLLGINQGLAWSANVIMKIDIAGKKDRGLAMGLNEFAGYLAVGVVAFLTGWIASEFGLRPYPFYLGIGMAVIGLIMSIVLVIDTEPWVNLEAKGAKTKKSEGSLFWKASFADRNLFAVSQGGMATNLKDGMAWGAFPLFLAAADLNMAQIGVVTAIYPAFWGIFQVATGKLSDYTGRKQMLVAGMLVQAVSLLIFQMLTGFYQFLVVAALLGIGTAMVYPTFIAAVADLVHPQDRAESVGVYRLWRDGGYAVGAVVTGVIADAFNLSLAITVTGVISLMSAGFIAFGMNKLNRPIKSAEG</sequence>
<evidence type="ECO:0000259" key="8">
    <source>
        <dbReference type="PROSITE" id="PS50850"/>
    </source>
</evidence>
<proteinExistence type="predicted"/>
<reference evidence="9 10" key="1">
    <citation type="submission" date="2017-11" db="EMBL/GenBank/DDBJ databases">
        <title>Rhodohalobacter 15182 sp. nov., isolated from a salt lake.</title>
        <authorList>
            <person name="Han S."/>
        </authorList>
    </citation>
    <scope>NUCLEOTIDE SEQUENCE [LARGE SCALE GENOMIC DNA]</scope>
    <source>
        <strain evidence="9 10">15182</strain>
    </source>
</reference>
<keyword evidence="6 7" id="KW-0472">Membrane</keyword>
<dbReference type="InterPro" id="IPR011701">
    <property type="entry name" value="MFS"/>
</dbReference>
<comment type="caution">
    <text evidence="9">The sequence shown here is derived from an EMBL/GenBank/DDBJ whole genome shotgun (WGS) entry which is preliminary data.</text>
</comment>
<dbReference type="Gene3D" id="1.20.1250.20">
    <property type="entry name" value="MFS general substrate transporter like domains"/>
    <property type="match status" value="2"/>
</dbReference>
<keyword evidence="10" id="KW-1185">Reference proteome</keyword>
<dbReference type="AlphaFoldDB" id="A0A2N0VGG2"/>
<dbReference type="PANTHER" id="PTHR23517">
    <property type="entry name" value="RESISTANCE PROTEIN MDTM, PUTATIVE-RELATED-RELATED"/>
    <property type="match status" value="1"/>
</dbReference>
<accession>A0A2N0VGG2</accession>
<dbReference type="Proteomes" id="UP000233398">
    <property type="component" value="Unassembled WGS sequence"/>
</dbReference>
<evidence type="ECO:0000256" key="1">
    <source>
        <dbReference type="ARBA" id="ARBA00004651"/>
    </source>
</evidence>
<dbReference type="EMBL" id="PISP01000003">
    <property type="protein sequence ID" value="PKD43295.1"/>
    <property type="molecule type" value="Genomic_DNA"/>
</dbReference>
<keyword evidence="4 7" id="KW-0812">Transmembrane</keyword>
<feature type="transmembrane region" description="Helical" evidence="7">
    <location>
        <begin position="259"/>
        <end position="280"/>
    </location>
</feature>
<evidence type="ECO:0000256" key="4">
    <source>
        <dbReference type="ARBA" id="ARBA00022692"/>
    </source>
</evidence>
<feature type="domain" description="Major facilitator superfamily (MFS) profile" evidence="8">
    <location>
        <begin position="17"/>
        <end position="404"/>
    </location>
</feature>
<feature type="transmembrane region" description="Helical" evidence="7">
    <location>
        <begin position="316"/>
        <end position="339"/>
    </location>
</feature>
<dbReference type="InterPro" id="IPR036259">
    <property type="entry name" value="MFS_trans_sf"/>
</dbReference>
<dbReference type="CDD" id="cd17325">
    <property type="entry name" value="MFS_MdtG_SLC18_like"/>
    <property type="match status" value="1"/>
</dbReference>
<feature type="transmembrane region" description="Helical" evidence="7">
    <location>
        <begin position="53"/>
        <end position="72"/>
    </location>
</feature>
<feature type="transmembrane region" description="Helical" evidence="7">
    <location>
        <begin position="173"/>
        <end position="194"/>
    </location>
</feature>
<keyword evidence="5 7" id="KW-1133">Transmembrane helix</keyword>
<protein>
    <submittedName>
        <fullName evidence="9">MFS transporter</fullName>
    </submittedName>
</protein>
<keyword evidence="2" id="KW-0813">Transport</keyword>
<dbReference type="GO" id="GO:0022857">
    <property type="term" value="F:transmembrane transporter activity"/>
    <property type="evidence" value="ECO:0007669"/>
    <property type="project" value="InterPro"/>
</dbReference>
<dbReference type="PANTHER" id="PTHR23517:SF3">
    <property type="entry name" value="INTEGRAL MEMBRANE TRANSPORT PROTEIN"/>
    <property type="match status" value="1"/>
</dbReference>
<feature type="transmembrane region" description="Helical" evidence="7">
    <location>
        <begin position="17"/>
        <end position="33"/>
    </location>
</feature>
<feature type="transmembrane region" description="Helical" evidence="7">
    <location>
        <begin position="382"/>
        <end position="400"/>
    </location>
</feature>
<dbReference type="GO" id="GO:0005886">
    <property type="term" value="C:plasma membrane"/>
    <property type="evidence" value="ECO:0007669"/>
    <property type="project" value="UniProtKB-SubCell"/>
</dbReference>
<evidence type="ECO:0000256" key="2">
    <source>
        <dbReference type="ARBA" id="ARBA00022448"/>
    </source>
</evidence>
<dbReference type="InterPro" id="IPR050171">
    <property type="entry name" value="MFS_Transporters"/>
</dbReference>
<dbReference type="SUPFAM" id="SSF103473">
    <property type="entry name" value="MFS general substrate transporter"/>
    <property type="match status" value="1"/>
</dbReference>
<name>A0A2N0VGG2_9BACT</name>
<dbReference type="InterPro" id="IPR020846">
    <property type="entry name" value="MFS_dom"/>
</dbReference>
<feature type="transmembrane region" description="Helical" evidence="7">
    <location>
        <begin position="292"/>
        <end position="310"/>
    </location>
</feature>
<dbReference type="OrthoDB" id="9810492at2"/>
<dbReference type="PROSITE" id="PS50850">
    <property type="entry name" value="MFS"/>
    <property type="match status" value="1"/>
</dbReference>
<evidence type="ECO:0000256" key="6">
    <source>
        <dbReference type="ARBA" id="ARBA00023136"/>
    </source>
</evidence>
<gene>
    <name evidence="9" type="ORF">CWD77_11825</name>
</gene>
<feature type="transmembrane region" description="Helical" evidence="7">
    <location>
        <begin position="360"/>
        <end position="376"/>
    </location>
</feature>
<feature type="transmembrane region" description="Helical" evidence="7">
    <location>
        <begin position="148"/>
        <end position="166"/>
    </location>
</feature>
<evidence type="ECO:0000256" key="5">
    <source>
        <dbReference type="ARBA" id="ARBA00022989"/>
    </source>
</evidence>
<organism evidence="9 10">
    <name type="scientific">Rhodohalobacter barkolensis</name>
    <dbReference type="NCBI Taxonomy" id="2053187"/>
    <lineage>
        <taxon>Bacteria</taxon>
        <taxon>Pseudomonadati</taxon>
        <taxon>Balneolota</taxon>
        <taxon>Balneolia</taxon>
        <taxon>Balneolales</taxon>
        <taxon>Balneolaceae</taxon>
        <taxon>Rhodohalobacter</taxon>
    </lineage>
</organism>
<evidence type="ECO:0000313" key="9">
    <source>
        <dbReference type="EMBL" id="PKD43295.1"/>
    </source>
</evidence>
<evidence type="ECO:0000256" key="3">
    <source>
        <dbReference type="ARBA" id="ARBA00022475"/>
    </source>
</evidence>
<feature type="transmembrane region" description="Helical" evidence="7">
    <location>
        <begin position="84"/>
        <end position="108"/>
    </location>
</feature>